<dbReference type="GO" id="GO:0006397">
    <property type="term" value="P:mRNA processing"/>
    <property type="evidence" value="ECO:0007669"/>
    <property type="project" value="InterPro"/>
</dbReference>
<evidence type="ECO:0000256" key="4">
    <source>
        <dbReference type="ARBA" id="ARBA00022833"/>
    </source>
</evidence>
<dbReference type="InterPro" id="IPR025829">
    <property type="entry name" value="Zn_knuckle_CX2CX3GHX4C"/>
</dbReference>
<dbReference type="RefSeq" id="XP_022751608.1">
    <property type="nucleotide sequence ID" value="XM_022895873.1"/>
</dbReference>
<dbReference type="GO" id="GO:0061630">
    <property type="term" value="F:ubiquitin protein ligase activity"/>
    <property type="evidence" value="ECO:0007669"/>
    <property type="project" value="InterPro"/>
</dbReference>
<dbReference type="SMART" id="SM01180">
    <property type="entry name" value="DWNN"/>
    <property type="match status" value="1"/>
</dbReference>
<gene>
    <name evidence="9" type="primary">LOC111300230</name>
</gene>
<evidence type="ECO:0000259" key="7">
    <source>
        <dbReference type="PROSITE" id="PS51282"/>
    </source>
</evidence>
<dbReference type="PROSITE" id="PS51282">
    <property type="entry name" value="DWNN"/>
    <property type="match status" value="1"/>
</dbReference>
<dbReference type="KEGG" id="dzi:111300230"/>
<feature type="compositionally biased region" description="Polar residues" evidence="6">
    <location>
        <begin position="285"/>
        <end position="295"/>
    </location>
</feature>
<evidence type="ECO:0000313" key="9">
    <source>
        <dbReference type="RefSeq" id="XP_022751608.1"/>
    </source>
</evidence>
<dbReference type="GO" id="GO:0016567">
    <property type="term" value="P:protein ubiquitination"/>
    <property type="evidence" value="ECO:0007669"/>
    <property type="project" value="InterPro"/>
</dbReference>
<dbReference type="Gene3D" id="3.10.20.90">
    <property type="entry name" value="Phosphatidylinositol 3-kinase Catalytic Subunit, Chain A, domain 1"/>
    <property type="match status" value="1"/>
</dbReference>
<feature type="compositionally biased region" description="Basic and acidic residues" evidence="6">
    <location>
        <begin position="297"/>
        <end position="314"/>
    </location>
</feature>
<dbReference type="GO" id="GO:0008270">
    <property type="term" value="F:zinc ion binding"/>
    <property type="evidence" value="ECO:0007669"/>
    <property type="project" value="UniProtKB-KW"/>
</dbReference>
<evidence type="ECO:0000256" key="2">
    <source>
        <dbReference type="ARBA" id="ARBA00022723"/>
    </source>
</evidence>
<sequence length="482" mass="53905">MVSVYYKFKSSKDFHSIPIDGPFISVSAFKDKIFASKRYGNGNDFDLLISDVQTDQQYNDGSILIAANSSLLIRRTPGIPQLPIVIGGEKPKTEKNPSSVVKDLQEEEGFDSHDFGLDFNSIPKNSTLNPSNIHCKEEKIDYGFRFLPVKGFGKGQIPPQGYVCHRCKVAGHYIQHCPTNGDPRFDFKRGNPTTGISNAFASASASASTNSSCSVGNNIPLELYCPLCKKVMKDAVLTKCCFASFCDKCIRDLIVSMSVCVCQRKIVADDILPNKTVRDTISRILNQSGDTSSEANTEEKEIQQKKADSGEAEQKRKRKVYNMPNDSQWKISQHVGVDSYTTRNPYQAGICPEFMSPERNLSMLGMDANFAQLQKKLRASVITIGLRRPKLHLMHLQEHKQVPRDFKSSCFRALDLSSFMSLINLDFLILQILTPTEKDKPTSSSCRCLLCFSKANALNKSEFLIKPQKLKQNPQKPIAQRT</sequence>
<dbReference type="Gene3D" id="4.10.60.10">
    <property type="entry name" value="Zinc finger, CCHC-type"/>
    <property type="match status" value="1"/>
</dbReference>
<feature type="region of interest" description="Disordered" evidence="6">
    <location>
        <begin position="285"/>
        <end position="319"/>
    </location>
</feature>
<keyword evidence="5" id="KW-0539">Nucleus</keyword>
<accession>A0A6P5ZFK0</accession>
<comment type="subcellular location">
    <subcellularLocation>
        <location evidence="1">Nucleus</location>
    </subcellularLocation>
</comment>
<evidence type="ECO:0000256" key="6">
    <source>
        <dbReference type="SAM" id="MobiDB-lite"/>
    </source>
</evidence>
<dbReference type="Gene3D" id="3.30.40.10">
    <property type="entry name" value="Zinc/RING finger domain, C3HC4 (zinc finger)"/>
    <property type="match status" value="1"/>
</dbReference>
<evidence type="ECO:0000256" key="1">
    <source>
        <dbReference type="ARBA" id="ARBA00004123"/>
    </source>
</evidence>
<dbReference type="InterPro" id="IPR033489">
    <property type="entry name" value="RBBP6"/>
</dbReference>
<dbReference type="InterPro" id="IPR014891">
    <property type="entry name" value="DWNN_domain"/>
</dbReference>
<proteinExistence type="predicted"/>
<organism evidence="8 9">
    <name type="scientific">Durio zibethinus</name>
    <name type="common">Durian</name>
    <dbReference type="NCBI Taxonomy" id="66656"/>
    <lineage>
        <taxon>Eukaryota</taxon>
        <taxon>Viridiplantae</taxon>
        <taxon>Streptophyta</taxon>
        <taxon>Embryophyta</taxon>
        <taxon>Tracheophyta</taxon>
        <taxon>Spermatophyta</taxon>
        <taxon>Magnoliopsida</taxon>
        <taxon>eudicotyledons</taxon>
        <taxon>Gunneridae</taxon>
        <taxon>Pentapetalae</taxon>
        <taxon>rosids</taxon>
        <taxon>malvids</taxon>
        <taxon>Malvales</taxon>
        <taxon>Malvaceae</taxon>
        <taxon>Helicteroideae</taxon>
        <taxon>Durio</taxon>
    </lineage>
</organism>
<protein>
    <submittedName>
        <fullName evidence="9">E3 ubiquitin ligase PARAQUAT TOLERANCE 3-like</fullName>
    </submittedName>
</protein>
<dbReference type="OrthoDB" id="106784at2759"/>
<keyword evidence="4" id="KW-0862">Zinc</keyword>
<dbReference type="GO" id="GO:0006511">
    <property type="term" value="P:ubiquitin-dependent protein catabolic process"/>
    <property type="evidence" value="ECO:0007669"/>
    <property type="project" value="TreeGrafter"/>
</dbReference>
<keyword evidence="2" id="KW-0479">Metal-binding</keyword>
<dbReference type="CDD" id="cd16620">
    <property type="entry name" value="vRING-HC-C4C4_RBBP6"/>
    <property type="match status" value="1"/>
</dbReference>
<evidence type="ECO:0000313" key="8">
    <source>
        <dbReference type="Proteomes" id="UP000515121"/>
    </source>
</evidence>
<dbReference type="AlphaFoldDB" id="A0A6P5ZFK0"/>
<dbReference type="Proteomes" id="UP000515121">
    <property type="component" value="Unplaced"/>
</dbReference>
<evidence type="ECO:0000256" key="5">
    <source>
        <dbReference type="ARBA" id="ARBA00023242"/>
    </source>
</evidence>
<name>A0A6P5ZFK0_DURZI</name>
<dbReference type="SUPFAM" id="SSF57850">
    <property type="entry name" value="RING/U-box"/>
    <property type="match status" value="1"/>
</dbReference>
<reference evidence="9" key="1">
    <citation type="submission" date="2025-08" db="UniProtKB">
        <authorList>
            <consortium name="RefSeq"/>
        </authorList>
    </citation>
    <scope>IDENTIFICATION</scope>
    <source>
        <tissue evidence="9">Fruit stalk</tissue>
    </source>
</reference>
<feature type="domain" description="DWNN" evidence="7">
    <location>
        <begin position="4"/>
        <end position="77"/>
    </location>
</feature>
<dbReference type="Pfam" id="PF13696">
    <property type="entry name" value="zf-CCHC_2"/>
    <property type="match status" value="1"/>
</dbReference>
<dbReference type="PANTHER" id="PTHR15439">
    <property type="entry name" value="RETINOBLASTOMA-BINDING PROTEIN 6"/>
    <property type="match status" value="1"/>
</dbReference>
<evidence type="ECO:0000256" key="3">
    <source>
        <dbReference type="ARBA" id="ARBA00022771"/>
    </source>
</evidence>
<dbReference type="Pfam" id="PF08783">
    <property type="entry name" value="DWNN"/>
    <property type="match status" value="1"/>
</dbReference>
<dbReference type="InterPro" id="IPR013083">
    <property type="entry name" value="Znf_RING/FYVE/PHD"/>
</dbReference>
<dbReference type="PANTHER" id="PTHR15439:SF0">
    <property type="entry name" value="CELL DIVISION CYCLE AND APOPTOSIS REGULATOR PROTEIN 1-RELATED"/>
    <property type="match status" value="1"/>
</dbReference>
<dbReference type="GeneID" id="111300230"/>
<keyword evidence="3" id="KW-0863">Zinc-finger</keyword>
<dbReference type="GO" id="GO:0005634">
    <property type="term" value="C:nucleus"/>
    <property type="evidence" value="ECO:0007669"/>
    <property type="project" value="UniProtKB-SubCell"/>
</dbReference>
<keyword evidence="8" id="KW-1185">Reference proteome</keyword>